<evidence type="ECO:0000313" key="1">
    <source>
        <dbReference type="EMBL" id="QDT08456.1"/>
    </source>
</evidence>
<dbReference type="PANTHER" id="PTHR36454:SF1">
    <property type="entry name" value="DUF1015 DOMAIN-CONTAINING PROTEIN"/>
    <property type="match status" value="1"/>
</dbReference>
<dbReference type="EMBL" id="CP036526">
    <property type="protein sequence ID" value="QDT08456.1"/>
    <property type="molecule type" value="Genomic_DNA"/>
</dbReference>
<name>A0A517NMU5_9BACT</name>
<proteinExistence type="predicted"/>
<keyword evidence="2" id="KW-1185">Reference proteome</keyword>
<gene>
    <name evidence="1" type="ORF">K239x_03950</name>
</gene>
<dbReference type="InterPro" id="IPR008323">
    <property type="entry name" value="UCP033563"/>
</dbReference>
<accession>A0A517NMU5</accession>
<evidence type="ECO:0008006" key="3">
    <source>
        <dbReference type="Google" id="ProtNLM"/>
    </source>
</evidence>
<dbReference type="PIRSF" id="PIRSF033563">
    <property type="entry name" value="UCP033563"/>
    <property type="match status" value="1"/>
</dbReference>
<organism evidence="1 2">
    <name type="scientific">Stieleria marina</name>
    <dbReference type="NCBI Taxonomy" id="1930275"/>
    <lineage>
        <taxon>Bacteria</taxon>
        <taxon>Pseudomonadati</taxon>
        <taxon>Planctomycetota</taxon>
        <taxon>Planctomycetia</taxon>
        <taxon>Pirellulales</taxon>
        <taxon>Pirellulaceae</taxon>
        <taxon>Stieleria</taxon>
    </lineage>
</organism>
<dbReference type="AlphaFoldDB" id="A0A517NMU5"/>
<sequence>MPRVKAFRAVRPTVENAAQVASVPYDVVNRDEAAALAEGNEQSFLHVVRPDIDLPADTNPYADEIYAKAAENLNRFMSDGVLKQDDSESIFLYRQIMDGKSQVGVVCCCHVDDYENNLILKHEFTRPAKEDDRTRHVTTLKAHAGPVFLTYRDNAKVNDLVASAIGSDPVYDFTAADGVQHTVWKIDDASEYVAGLTDVPAFYVADGHHRAASAWRAGKARREANANHTGEEEYNWFLTVLFPASELNILAYNRIIKDLNGMTAEEIRGRLAEVGTLEPTDDPVPPSSGSFCVYLDGSWSRLTVPADSIDQDDAINCLDVAILEQRVIKPIFGIDDVRTDPRIDFVGGIRGTKELEKRVDSGDWACAVSMYPTSISELMAVSDAGEVMPPKSTWFEPKLRSGLLTHLLD</sequence>
<dbReference type="Pfam" id="PF06245">
    <property type="entry name" value="DUF1015"/>
    <property type="match status" value="1"/>
</dbReference>
<reference evidence="1 2" key="1">
    <citation type="submission" date="2019-02" db="EMBL/GenBank/DDBJ databases">
        <title>Deep-cultivation of Planctomycetes and their phenomic and genomic characterization uncovers novel biology.</title>
        <authorList>
            <person name="Wiegand S."/>
            <person name="Jogler M."/>
            <person name="Boedeker C."/>
            <person name="Pinto D."/>
            <person name="Vollmers J."/>
            <person name="Rivas-Marin E."/>
            <person name="Kohn T."/>
            <person name="Peeters S.H."/>
            <person name="Heuer A."/>
            <person name="Rast P."/>
            <person name="Oberbeckmann S."/>
            <person name="Bunk B."/>
            <person name="Jeske O."/>
            <person name="Meyerdierks A."/>
            <person name="Storesund J.E."/>
            <person name="Kallscheuer N."/>
            <person name="Luecker S."/>
            <person name="Lage O.M."/>
            <person name="Pohl T."/>
            <person name="Merkel B.J."/>
            <person name="Hornburger P."/>
            <person name="Mueller R.-W."/>
            <person name="Bruemmer F."/>
            <person name="Labrenz M."/>
            <person name="Spormann A.M."/>
            <person name="Op den Camp H."/>
            <person name="Overmann J."/>
            <person name="Amann R."/>
            <person name="Jetten M.S.M."/>
            <person name="Mascher T."/>
            <person name="Medema M.H."/>
            <person name="Devos D.P."/>
            <person name="Kaster A.-K."/>
            <person name="Ovreas L."/>
            <person name="Rohde M."/>
            <person name="Galperin M.Y."/>
            <person name="Jogler C."/>
        </authorList>
    </citation>
    <scope>NUCLEOTIDE SEQUENCE [LARGE SCALE GENOMIC DNA]</scope>
    <source>
        <strain evidence="1 2">K23_9</strain>
    </source>
</reference>
<dbReference type="PANTHER" id="PTHR36454">
    <property type="entry name" value="LMO2823 PROTEIN"/>
    <property type="match status" value="1"/>
</dbReference>
<dbReference type="Proteomes" id="UP000319817">
    <property type="component" value="Chromosome"/>
</dbReference>
<dbReference type="RefSeq" id="WP_145415997.1">
    <property type="nucleotide sequence ID" value="NZ_CP036526.1"/>
</dbReference>
<evidence type="ECO:0000313" key="2">
    <source>
        <dbReference type="Proteomes" id="UP000319817"/>
    </source>
</evidence>
<protein>
    <recommendedName>
        <fullName evidence="3">DUF1015 domain-containing protein</fullName>
    </recommendedName>
</protein>
<dbReference type="OrthoDB" id="9781616at2"/>